<keyword evidence="2" id="KW-0732">Signal</keyword>
<sequence length="335" mass="35102">MKTILLLFLLPTAIFAQIGSKVQASKTSLAGKWTNKQFGFAMILQLNADGSGMFDEEKITYTTTATTLSVKQDGETTNYKYVLQNGQLTLSGGDLDAPITFSKGEAATSTASSKPASDTPSGKSNGSSIVGTWSGNGETMIFQASGQGSYNGVGFQYSTSGNNVSITGSTGTTTLQYAVNGNYLTLSGNGTTAVLQKGTANGATSGSYGQAQGGNTGGGIDQSIVGKWCWANTSSTSSSSYNSTKCIVINGNGTYEYYAEGSISGYGGGGYGGSNSQSSDRGTWKVEGNRIHVQSQAEGYKVYSFEKRNHPKNGDPMIVIDGDTYVTYYKKAPWR</sequence>
<dbReference type="AlphaFoldDB" id="A0A4Q5LVE3"/>
<evidence type="ECO:0000256" key="2">
    <source>
        <dbReference type="SAM" id="SignalP"/>
    </source>
</evidence>
<evidence type="ECO:0000256" key="1">
    <source>
        <dbReference type="SAM" id="MobiDB-lite"/>
    </source>
</evidence>
<feature type="chain" id="PRO_5020678358" description="Lipocalin-like domain-containing protein" evidence="2">
    <location>
        <begin position="17"/>
        <end position="335"/>
    </location>
</feature>
<feature type="signal peptide" evidence="2">
    <location>
        <begin position="1"/>
        <end position="16"/>
    </location>
</feature>
<comment type="caution">
    <text evidence="3">The sequence shown here is derived from an EMBL/GenBank/DDBJ whole genome shotgun (WGS) entry which is preliminary data.</text>
</comment>
<name>A0A4Q5LVE3_9BACT</name>
<protein>
    <recommendedName>
        <fullName evidence="5">Lipocalin-like domain-containing protein</fullName>
    </recommendedName>
</protein>
<reference evidence="3 4" key="1">
    <citation type="submission" date="2019-02" db="EMBL/GenBank/DDBJ databases">
        <title>Bacterial novel species Emticicia sp. 17J42-9 isolated from soil.</title>
        <authorList>
            <person name="Jung H.-Y."/>
        </authorList>
    </citation>
    <scope>NUCLEOTIDE SEQUENCE [LARGE SCALE GENOMIC DNA]</scope>
    <source>
        <strain evidence="3 4">17J42-9</strain>
    </source>
</reference>
<accession>A0A4Q5LVE3</accession>
<evidence type="ECO:0000313" key="3">
    <source>
        <dbReference type="EMBL" id="RYU93696.1"/>
    </source>
</evidence>
<dbReference type="OrthoDB" id="977379at2"/>
<keyword evidence="4" id="KW-1185">Reference proteome</keyword>
<dbReference type="Proteomes" id="UP000293162">
    <property type="component" value="Unassembled WGS sequence"/>
</dbReference>
<organism evidence="3 4">
    <name type="scientific">Emticicia agri</name>
    <dbReference type="NCBI Taxonomy" id="2492393"/>
    <lineage>
        <taxon>Bacteria</taxon>
        <taxon>Pseudomonadati</taxon>
        <taxon>Bacteroidota</taxon>
        <taxon>Cytophagia</taxon>
        <taxon>Cytophagales</taxon>
        <taxon>Leadbetterellaceae</taxon>
        <taxon>Emticicia</taxon>
    </lineage>
</organism>
<evidence type="ECO:0000313" key="4">
    <source>
        <dbReference type="Proteomes" id="UP000293162"/>
    </source>
</evidence>
<evidence type="ECO:0008006" key="5">
    <source>
        <dbReference type="Google" id="ProtNLM"/>
    </source>
</evidence>
<dbReference type="EMBL" id="SEWF01000039">
    <property type="protein sequence ID" value="RYU93696.1"/>
    <property type="molecule type" value="Genomic_DNA"/>
</dbReference>
<proteinExistence type="predicted"/>
<feature type="compositionally biased region" description="Low complexity" evidence="1">
    <location>
        <begin position="106"/>
        <end position="121"/>
    </location>
</feature>
<feature type="region of interest" description="Disordered" evidence="1">
    <location>
        <begin position="106"/>
        <end position="130"/>
    </location>
</feature>
<gene>
    <name evidence="3" type="ORF">EWM59_20895</name>
</gene>
<dbReference type="RefSeq" id="WP_130023199.1">
    <property type="nucleotide sequence ID" value="NZ_SEWF01000039.1"/>
</dbReference>